<comment type="caution">
    <text evidence="1">The sequence shown here is derived from an EMBL/GenBank/DDBJ whole genome shotgun (WGS) entry which is preliminary data.</text>
</comment>
<accession>A0ACB9F1G3</accession>
<sequence>MDMGHAMEFDIKHCILDGVGNVDKRRWLKTVTNRFKELMRKRVVWQLLLDCIRRFDGEVVLLGDINEVHDCSEQFNSSSNHSNVAVFNQFVVNLELVDVNMGGLKFT</sequence>
<dbReference type="EMBL" id="CM042011">
    <property type="protein sequence ID" value="KAI3764487.1"/>
    <property type="molecule type" value="Genomic_DNA"/>
</dbReference>
<organism evidence="1 2">
    <name type="scientific">Cichorium intybus</name>
    <name type="common">Chicory</name>
    <dbReference type="NCBI Taxonomy" id="13427"/>
    <lineage>
        <taxon>Eukaryota</taxon>
        <taxon>Viridiplantae</taxon>
        <taxon>Streptophyta</taxon>
        <taxon>Embryophyta</taxon>
        <taxon>Tracheophyta</taxon>
        <taxon>Spermatophyta</taxon>
        <taxon>Magnoliopsida</taxon>
        <taxon>eudicotyledons</taxon>
        <taxon>Gunneridae</taxon>
        <taxon>Pentapetalae</taxon>
        <taxon>asterids</taxon>
        <taxon>campanulids</taxon>
        <taxon>Asterales</taxon>
        <taxon>Asteraceae</taxon>
        <taxon>Cichorioideae</taxon>
        <taxon>Cichorieae</taxon>
        <taxon>Cichoriinae</taxon>
        <taxon>Cichorium</taxon>
    </lineage>
</organism>
<gene>
    <name evidence="1" type="ORF">L2E82_14496</name>
</gene>
<protein>
    <submittedName>
        <fullName evidence="1">Uncharacterized protein</fullName>
    </submittedName>
</protein>
<evidence type="ECO:0000313" key="2">
    <source>
        <dbReference type="Proteomes" id="UP001055811"/>
    </source>
</evidence>
<proteinExistence type="predicted"/>
<evidence type="ECO:0000313" key="1">
    <source>
        <dbReference type="EMBL" id="KAI3764487.1"/>
    </source>
</evidence>
<reference evidence="1 2" key="2">
    <citation type="journal article" date="2022" name="Mol. Ecol. Resour.">
        <title>The genomes of chicory, endive, great burdock and yacon provide insights into Asteraceae paleo-polyploidization history and plant inulin production.</title>
        <authorList>
            <person name="Fan W."/>
            <person name="Wang S."/>
            <person name="Wang H."/>
            <person name="Wang A."/>
            <person name="Jiang F."/>
            <person name="Liu H."/>
            <person name="Zhao H."/>
            <person name="Xu D."/>
            <person name="Zhang Y."/>
        </authorList>
    </citation>
    <scope>NUCLEOTIDE SEQUENCE [LARGE SCALE GENOMIC DNA]</scope>
    <source>
        <strain evidence="2">cv. Punajuju</strain>
        <tissue evidence="1">Leaves</tissue>
    </source>
</reference>
<keyword evidence="2" id="KW-1185">Reference proteome</keyword>
<reference evidence="2" key="1">
    <citation type="journal article" date="2022" name="Mol. Ecol. Resour.">
        <title>The genomes of chicory, endive, great burdock and yacon provide insights into Asteraceae palaeo-polyploidization history and plant inulin production.</title>
        <authorList>
            <person name="Fan W."/>
            <person name="Wang S."/>
            <person name="Wang H."/>
            <person name="Wang A."/>
            <person name="Jiang F."/>
            <person name="Liu H."/>
            <person name="Zhao H."/>
            <person name="Xu D."/>
            <person name="Zhang Y."/>
        </authorList>
    </citation>
    <scope>NUCLEOTIDE SEQUENCE [LARGE SCALE GENOMIC DNA]</scope>
    <source>
        <strain evidence="2">cv. Punajuju</strain>
    </source>
</reference>
<dbReference type="Proteomes" id="UP001055811">
    <property type="component" value="Linkage Group LG03"/>
</dbReference>
<name>A0ACB9F1G3_CICIN</name>